<dbReference type="Gene3D" id="1.10.340.70">
    <property type="match status" value="1"/>
</dbReference>
<dbReference type="InterPro" id="IPR000477">
    <property type="entry name" value="RT_dom"/>
</dbReference>
<dbReference type="OrthoDB" id="9908684at2759"/>
<dbReference type="Pfam" id="PF17921">
    <property type="entry name" value="Integrase_H2C2"/>
    <property type="match status" value="1"/>
</dbReference>
<dbReference type="InterPro" id="IPR043502">
    <property type="entry name" value="DNA/RNA_pol_sf"/>
</dbReference>
<dbReference type="Pfam" id="PF00078">
    <property type="entry name" value="RVT_1"/>
    <property type="match status" value="1"/>
</dbReference>
<keyword evidence="7" id="KW-1185">Reference proteome</keyword>
<evidence type="ECO:0008006" key="8">
    <source>
        <dbReference type="Google" id="ProtNLM"/>
    </source>
</evidence>
<evidence type="ECO:0000313" key="6">
    <source>
        <dbReference type="EMBL" id="KAG8474498.1"/>
    </source>
</evidence>
<dbReference type="Proteomes" id="UP000701853">
    <property type="component" value="Chromosome 12"/>
</dbReference>
<proteinExistence type="predicted"/>
<dbReference type="InterPro" id="IPR041577">
    <property type="entry name" value="RT_RNaseH_2"/>
</dbReference>
<dbReference type="FunFam" id="3.30.70.270:FF:000020">
    <property type="entry name" value="Transposon Tf2-6 polyprotein-like Protein"/>
    <property type="match status" value="1"/>
</dbReference>
<sequence>MTVSTGSVRGPSWDIEILDYHSIRYCPKSESATPVTSQRLVSTARGTESSRGGSVSKGGGAMRGSDIVTQQSEARVLARGSSHSYIDSKPVESGKLESEMSRVSIKVSSSLGQTVSIDKVSRRCPLIIQNGTFSIDLLIMPFELPGLPPDREVEFVIEVYPGTTLISIPPYHMSPTELKELKVQLQDLLDRGFIRLSISPWGAPLKKASVFSKIDLRSCYYQLKLKESDVSNTTFRTRYDHCEFLVMPFRLTNAPAAFMDIMNCIFQPYLDQFMVVFIDDILVYLKSETEHDQHLRIVLQILREKQLYGKLSKCEFWLSDVVFLGHVVSADGIRVDSKKIEEIVQWKALRNVFEVRSFLGLDGYYRRFVNGFSKIALLMTKLLQKNVPFIWDDQCQRSFEILKQMLIEAPVLTLPETRKDFIVYSDASLSGLGCVSMQDEKVIAYASHQLKPYEHNYLTHDLELAAVIFALKIWRHYLYDYHPGKANVVVDALSRKAAVELRAMFARLSISNDGSLLAELRVKPMMFDQIRAAQLEDDKLMKKREMVQNGLVENFSIDEHGCLRYCDRICVPTVFELKELILREAHDSLFALHLGGVKIYHNLRELYWWPGMKRDIFEVEMRLYYDGFCDGATIISNTTFHPQTDGQSERNLFIITVSNQVFKWLRMKLYMVEDVDHQCVGWN</sequence>
<gene>
    <name evidence="6" type="ORF">CXB51_031158</name>
</gene>
<accession>A0A8J5XSU1</accession>
<dbReference type="AlphaFoldDB" id="A0A8J5XSU1"/>
<name>A0A8J5XSU1_9ROSI</name>
<evidence type="ECO:0000259" key="3">
    <source>
        <dbReference type="Pfam" id="PF00078"/>
    </source>
</evidence>
<feature type="domain" description="Reverse transcriptase" evidence="3">
    <location>
        <begin position="205"/>
        <end position="327"/>
    </location>
</feature>
<keyword evidence="1" id="KW-0511">Multifunctional enzyme</keyword>
<dbReference type="InterPro" id="IPR050951">
    <property type="entry name" value="Retrovirus_Pol_polyprotein"/>
</dbReference>
<comment type="caution">
    <text evidence="6">The sequence shown here is derived from an EMBL/GenBank/DDBJ whole genome shotgun (WGS) entry which is preliminary data.</text>
</comment>
<dbReference type="CDD" id="cd01647">
    <property type="entry name" value="RT_LTR"/>
    <property type="match status" value="1"/>
</dbReference>
<dbReference type="InterPro" id="IPR041588">
    <property type="entry name" value="Integrase_H2C2"/>
</dbReference>
<evidence type="ECO:0000259" key="5">
    <source>
        <dbReference type="Pfam" id="PF17921"/>
    </source>
</evidence>
<dbReference type="SUPFAM" id="SSF56672">
    <property type="entry name" value="DNA/RNA polymerases"/>
    <property type="match status" value="1"/>
</dbReference>
<dbReference type="PANTHER" id="PTHR37984">
    <property type="entry name" value="PROTEIN CBG26694"/>
    <property type="match status" value="1"/>
</dbReference>
<evidence type="ECO:0000256" key="1">
    <source>
        <dbReference type="ARBA" id="ARBA00023268"/>
    </source>
</evidence>
<feature type="domain" description="Integrase zinc-binding" evidence="5">
    <location>
        <begin position="576"/>
        <end position="616"/>
    </location>
</feature>
<dbReference type="GO" id="GO:0003824">
    <property type="term" value="F:catalytic activity"/>
    <property type="evidence" value="ECO:0007669"/>
    <property type="project" value="UniProtKB-KW"/>
</dbReference>
<dbReference type="Pfam" id="PF17919">
    <property type="entry name" value="RT_RNaseH_2"/>
    <property type="match status" value="1"/>
</dbReference>
<evidence type="ECO:0000313" key="7">
    <source>
        <dbReference type="Proteomes" id="UP000701853"/>
    </source>
</evidence>
<dbReference type="InterPro" id="IPR043128">
    <property type="entry name" value="Rev_trsase/Diguanyl_cyclase"/>
</dbReference>
<dbReference type="PANTHER" id="PTHR37984:SF5">
    <property type="entry name" value="PROTEIN NYNRIN-LIKE"/>
    <property type="match status" value="1"/>
</dbReference>
<feature type="region of interest" description="Disordered" evidence="2">
    <location>
        <begin position="34"/>
        <end position="68"/>
    </location>
</feature>
<reference evidence="6 7" key="1">
    <citation type="journal article" date="2021" name="bioRxiv">
        <title>The Gossypium anomalum genome as a resource for cotton improvement and evolutionary analysis of hybrid incompatibility.</title>
        <authorList>
            <person name="Grover C.E."/>
            <person name="Yuan D."/>
            <person name="Arick M.A."/>
            <person name="Miller E.R."/>
            <person name="Hu G."/>
            <person name="Peterson D.G."/>
            <person name="Wendel J.F."/>
            <person name="Udall J.A."/>
        </authorList>
    </citation>
    <scope>NUCLEOTIDE SEQUENCE [LARGE SCALE GENOMIC DNA]</scope>
    <source>
        <strain evidence="6">JFW-Udall</strain>
        <tissue evidence="6">Leaf</tissue>
    </source>
</reference>
<dbReference type="EMBL" id="JAHUZN010000012">
    <property type="protein sequence ID" value="KAG8474498.1"/>
    <property type="molecule type" value="Genomic_DNA"/>
</dbReference>
<dbReference type="Gene3D" id="3.10.10.10">
    <property type="entry name" value="HIV Type 1 Reverse Transcriptase, subunit A, domain 1"/>
    <property type="match status" value="2"/>
</dbReference>
<dbReference type="Gene3D" id="3.30.70.270">
    <property type="match status" value="2"/>
</dbReference>
<evidence type="ECO:0000256" key="2">
    <source>
        <dbReference type="SAM" id="MobiDB-lite"/>
    </source>
</evidence>
<feature type="domain" description="Reverse transcriptase/retrotransposon-derived protein RNase H-like" evidence="4">
    <location>
        <begin position="391"/>
        <end position="481"/>
    </location>
</feature>
<protein>
    <recommendedName>
        <fullName evidence="8">DNA/RNA polymerases superfamily protein</fullName>
    </recommendedName>
</protein>
<dbReference type="Pfam" id="PF08284">
    <property type="entry name" value="RVP_2"/>
    <property type="match status" value="1"/>
</dbReference>
<organism evidence="6 7">
    <name type="scientific">Gossypium anomalum</name>
    <dbReference type="NCBI Taxonomy" id="47600"/>
    <lineage>
        <taxon>Eukaryota</taxon>
        <taxon>Viridiplantae</taxon>
        <taxon>Streptophyta</taxon>
        <taxon>Embryophyta</taxon>
        <taxon>Tracheophyta</taxon>
        <taxon>Spermatophyta</taxon>
        <taxon>Magnoliopsida</taxon>
        <taxon>eudicotyledons</taxon>
        <taxon>Gunneridae</taxon>
        <taxon>Pentapetalae</taxon>
        <taxon>rosids</taxon>
        <taxon>malvids</taxon>
        <taxon>Malvales</taxon>
        <taxon>Malvaceae</taxon>
        <taxon>Malvoideae</taxon>
        <taxon>Gossypium</taxon>
    </lineage>
</organism>
<evidence type="ECO:0000259" key="4">
    <source>
        <dbReference type="Pfam" id="PF17919"/>
    </source>
</evidence>
<feature type="compositionally biased region" description="Polar residues" evidence="2">
    <location>
        <begin position="34"/>
        <end position="47"/>
    </location>
</feature>